<evidence type="ECO:0000313" key="3">
    <source>
        <dbReference type="Proteomes" id="UP000199126"/>
    </source>
</evidence>
<sequence length="421" mass="46186">MTNTNNTSQSDRIVSRRNVLRTTGLITLLSATGTNVSAETTDSNRPSTPNSDDETSQISKYHDEVLWYRTSDKDSCEEFRHVIPTVGGGVMTLGMATVDGEWSDGWQHDWTANGTKRWTVLHRQTGHDALFGGIRTATNRFALCGHSHSESEDTARAYVVETNRRGRTRWTTHFHFDQRVDDQATDIIQTADGKFVVAGSSGNRAAMATLDATGEVQWTRTYSGDKSLDAVSILEADNGFVLGGTVTKQDDTTACLLLKTNSRGREQWRRRYITGTSAHLAECISTETGYLMAGTAQQEHAFTADALVMKTTNQGDVVWKETYGDPGEHATADSVTTIGDSYVIAGSRSEDIIGEQVWLNQLNKNGDRTWSTAFGTERDETPSEVVTTDDGNLVIGGTRKLSEHDNCSEGFVAKVTLTPSY</sequence>
<feature type="compositionally biased region" description="Polar residues" evidence="1">
    <location>
        <begin position="35"/>
        <end position="50"/>
    </location>
</feature>
<dbReference type="SUPFAM" id="SSF50998">
    <property type="entry name" value="Quinoprotein alcohol dehydrogenase-like"/>
    <property type="match status" value="1"/>
</dbReference>
<organism evidence="2 3">
    <name type="scientific">Halogranum amylolyticum</name>
    <dbReference type="NCBI Taxonomy" id="660520"/>
    <lineage>
        <taxon>Archaea</taxon>
        <taxon>Methanobacteriati</taxon>
        <taxon>Methanobacteriota</taxon>
        <taxon>Stenosarchaea group</taxon>
        <taxon>Halobacteria</taxon>
        <taxon>Halobacteriales</taxon>
        <taxon>Haloferacaceae</taxon>
    </lineage>
</organism>
<proteinExistence type="predicted"/>
<protein>
    <recommendedName>
        <fullName evidence="4">PQQ-like domain-containing protein</fullName>
    </recommendedName>
</protein>
<keyword evidence="3" id="KW-1185">Reference proteome</keyword>
<feature type="region of interest" description="Disordered" evidence="1">
    <location>
        <begin position="35"/>
        <end position="57"/>
    </location>
</feature>
<name>A0A1H8MNZ3_9EURY</name>
<dbReference type="Proteomes" id="UP000199126">
    <property type="component" value="Unassembled WGS sequence"/>
</dbReference>
<reference evidence="3" key="1">
    <citation type="submission" date="2016-10" db="EMBL/GenBank/DDBJ databases">
        <authorList>
            <person name="Varghese N."/>
            <person name="Submissions S."/>
        </authorList>
    </citation>
    <scope>NUCLEOTIDE SEQUENCE [LARGE SCALE GENOMIC DNA]</scope>
    <source>
        <strain evidence="3">CGMCC 1.10121</strain>
    </source>
</reference>
<dbReference type="AlphaFoldDB" id="A0A1H8MNZ3"/>
<evidence type="ECO:0008006" key="4">
    <source>
        <dbReference type="Google" id="ProtNLM"/>
    </source>
</evidence>
<accession>A0A1H8MNZ3</accession>
<dbReference type="PROSITE" id="PS51318">
    <property type="entry name" value="TAT"/>
    <property type="match status" value="1"/>
</dbReference>
<dbReference type="InterPro" id="IPR011047">
    <property type="entry name" value="Quinoprotein_ADH-like_sf"/>
</dbReference>
<dbReference type="PANTHER" id="PTHR42754:SF1">
    <property type="entry name" value="LIPOPROTEIN"/>
    <property type="match status" value="1"/>
</dbReference>
<dbReference type="InterPro" id="IPR006311">
    <property type="entry name" value="TAT_signal"/>
</dbReference>
<dbReference type="EMBL" id="FODV01000001">
    <property type="protein sequence ID" value="SEO19142.1"/>
    <property type="molecule type" value="Genomic_DNA"/>
</dbReference>
<dbReference type="PANTHER" id="PTHR42754">
    <property type="entry name" value="ENDOGLUCANASE"/>
    <property type="match status" value="1"/>
</dbReference>
<evidence type="ECO:0000256" key="1">
    <source>
        <dbReference type="SAM" id="MobiDB-lite"/>
    </source>
</evidence>
<gene>
    <name evidence="2" type="ORF">SAMN04487948_1011</name>
</gene>
<evidence type="ECO:0000313" key="2">
    <source>
        <dbReference type="EMBL" id="SEO19142.1"/>
    </source>
</evidence>